<accession>A0ABY3ZET7</accession>
<reference evidence="1 2" key="1">
    <citation type="submission" date="2022-03" db="EMBL/GenBank/DDBJ databases">
        <title>Complete genome of Streptomyces rimosus ssp. rimosus R7 (=ATCC 10970).</title>
        <authorList>
            <person name="Beganovic S."/>
            <person name="Ruckert C."/>
            <person name="Busche T."/>
            <person name="Kalinowski J."/>
            <person name="Wittmann C."/>
        </authorList>
    </citation>
    <scope>NUCLEOTIDE SEQUENCE [LARGE SCALE GENOMIC DNA]</scope>
    <source>
        <strain evidence="1 2">R7</strain>
    </source>
</reference>
<protein>
    <submittedName>
        <fullName evidence="1">Uncharacterized protein</fullName>
    </submittedName>
</protein>
<evidence type="ECO:0000313" key="1">
    <source>
        <dbReference type="EMBL" id="UNZ07887.1"/>
    </source>
</evidence>
<gene>
    <name evidence="1" type="ORF">SRIMR7_37595</name>
</gene>
<proteinExistence type="predicted"/>
<dbReference type="Proteomes" id="UP000829494">
    <property type="component" value="Chromosome"/>
</dbReference>
<dbReference type="EMBL" id="CP094298">
    <property type="protein sequence ID" value="UNZ07887.1"/>
    <property type="molecule type" value="Genomic_DNA"/>
</dbReference>
<sequence>MGNVFSGGKQSLYLTNGGTEAFIDVLTPAVTGLAEDLWDFRFAALLTLQDQQVMGRGAVGFDLHGIAWSATARERARSKDFVLRARTLALSRHRWNELGYTPSSVHGHLRQFEAMVEPFAPAYGPDLATGFPGPDERAIVSCSRHRILSALPLWDGCFLCHR</sequence>
<organism evidence="1 2">
    <name type="scientific">Streptomyces rimosus subsp. rimosus</name>
    <dbReference type="NCBI Taxonomy" id="132474"/>
    <lineage>
        <taxon>Bacteria</taxon>
        <taxon>Bacillati</taxon>
        <taxon>Actinomycetota</taxon>
        <taxon>Actinomycetes</taxon>
        <taxon>Kitasatosporales</taxon>
        <taxon>Streptomycetaceae</taxon>
        <taxon>Streptomyces</taxon>
    </lineage>
</organism>
<evidence type="ECO:0000313" key="2">
    <source>
        <dbReference type="Proteomes" id="UP000829494"/>
    </source>
</evidence>
<keyword evidence="2" id="KW-1185">Reference proteome</keyword>
<name>A0ABY3ZET7_STRRM</name>